<evidence type="ECO:0000256" key="2">
    <source>
        <dbReference type="ARBA" id="ARBA00023125"/>
    </source>
</evidence>
<evidence type="ECO:0000256" key="1">
    <source>
        <dbReference type="ARBA" id="ARBA00023015"/>
    </source>
</evidence>
<dbReference type="InterPro" id="IPR018062">
    <property type="entry name" value="HTH_AraC-typ_CS"/>
</dbReference>
<organism evidence="7 8">
    <name type="scientific">Cohnella luojiensis</name>
    <dbReference type="NCBI Taxonomy" id="652876"/>
    <lineage>
        <taxon>Bacteria</taxon>
        <taxon>Bacillati</taxon>
        <taxon>Bacillota</taxon>
        <taxon>Bacilli</taxon>
        <taxon>Bacillales</taxon>
        <taxon>Paenibacillaceae</taxon>
        <taxon>Cohnella</taxon>
    </lineage>
</organism>
<dbReference type="Pfam" id="PF12833">
    <property type="entry name" value="HTH_18"/>
    <property type="match status" value="1"/>
</dbReference>
<dbReference type="GO" id="GO:0003700">
    <property type="term" value="F:DNA-binding transcription factor activity"/>
    <property type="evidence" value="ECO:0007669"/>
    <property type="project" value="InterPro"/>
</dbReference>
<keyword evidence="2" id="KW-0238">DNA-binding</keyword>
<dbReference type="SMART" id="SM00342">
    <property type="entry name" value="HTH_ARAC"/>
    <property type="match status" value="1"/>
</dbReference>
<sequence>MYNVMLVDDDYPVLELLSETIDWEGKGLRLLGTFENGAMAWEHAQNVMPDILITDIGMPRMNGLELCEKIKERKPETRIIILSCHNDFAYAQQAMRLNVQEYLLKESLQPEDLARMLDRFKLGLDEERHINGENLRLHALVNDSQELRKEQAFKNFIHQPLLTADKWMREANGFGLFVEDEACLPVIGYVDDYQQVKHRFASEQTLRFAIANVMNEILGGVDARMLHIAYSERKQLLLFSYKKSLKTNIYDMASGHIRTIQSALSKVLKIRTTYLLGTECGSPESLKRSLQMMLTDEDQRFYLDPGSVVKSRTEPIAEEDLFIHYDTASSELRETMVGKRPADARKLADSWIERIAGERYPPAAVKDWVLKLLLDLKLKLRTLQYVRSGYSADTLHKEISEIDSIGELRDWLHGQLMSAAEGEGALSVSKRPEIKEACKYVSLHLNRRISLDEVAEILHLNASYFSRMFKKETGETFIEYVTRMKMERAREMLDRTSNTVGEICEQLGYDNQSYFIKTFKAHSGVTPMEYRG</sequence>
<keyword evidence="1" id="KW-0805">Transcription regulation</keyword>
<dbReference type="PANTHER" id="PTHR43280:SF2">
    <property type="entry name" value="HTH-TYPE TRANSCRIPTIONAL REGULATOR EXSA"/>
    <property type="match status" value="1"/>
</dbReference>
<evidence type="ECO:0000259" key="5">
    <source>
        <dbReference type="PROSITE" id="PS01124"/>
    </source>
</evidence>
<dbReference type="AlphaFoldDB" id="A0A4Y8LXG1"/>
<dbReference type="SUPFAM" id="SSF46689">
    <property type="entry name" value="Homeodomain-like"/>
    <property type="match status" value="2"/>
</dbReference>
<dbReference type="InterPro" id="IPR011006">
    <property type="entry name" value="CheY-like_superfamily"/>
</dbReference>
<name>A0A4Y8LXG1_9BACL</name>
<dbReference type="PROSITE" id="PS50110">
    <property type="entry name" value="RESPONSE_REGULATORY"/>
    <property type="match status" value="1"/>
</dbReference>
<dbReference type="InterPro" id="IPR009057">
    <property type="entry name" value="Homeodomain-like_sf"/>
</dbReference>
<dbReference type="Gene3D" id="1.10.10.60">
    <property type="entry name" value="Homeodomain-like"/>
    <property type="match status" value="2"/>
</dbReference>
<comment type="caution">
    <text evidence="7">The sequence shown here is derived from an EMBL/GenBank/DDBJ whole genome shotgun (WGS) entry which is preliminary data.</text>
</comment>
<evidence type="ECO:0000256" key="3">
    <source>
        <dbReference type="ARBA" id="ARBA00023163"/>
    </source>
</evidence>
<dbReference type="Pfam" id="PF00072">
    <property type="entry name" value="Response_reg"/>
    <property type="match status" value="1"/>
</dbReference>
<dbReference type="PROSITE" id="PS01124">
    <property type="entry name" value="HTH_ARAC_FAMILY_2"/>
    <property type="match status" value="1"/>
</dbReference>
<keyword evidence="8" id="KW-1185">Reference proteome</keyword>
<dbReference type="PROSITE" id="PS00041">
    <property type="entry name" value="HTH_ARAC_FAMILY_1"/>
    <property type="match status" value="1"/>
</dbReference>
<dbReference type="EMBL" id="SOMN01000012">
    <property type="protein sequence ID" value="TFE26653.1"/>
    <property type="molecule type" value="Genomic_DNA"/>
</dbReference>
<feature type="domain" description="Response regulatory" evidence="6">
    <location>
        <begin position="3"/>
        <end position="120"/>
    </location>
</feature>
<keyword evidence="3" id="KW-0804">Transcription</keyword>
<dbReference type="OrthoDB" id="342399at2"/>
<evidence type="ECO:0000259" key="6">
    <source>
        <dbReference type="PROSITE" id="PS50110"/>
    </source>
</evidence>
<gene>
    <name evidence="7" type="ORF">E2980_11080</name>
</gene>
<keyword evidence="4" id="KW-0597">Phosphoprotein</keyword>
<dbReference type="GO" id="GO:0043565">
    <property type="term" value="F:sequence-specific DNA binding"/>
    <property type="evidence" value="ECO:0007669"/>
    <property type="project" value="InterPro"/>
</dbReference>
<dbReference type="Proteomes" id="UP000297900">
    <property type="component" value="Unassembled WGS sequence"/>
</dbReference>
<dbReference type="CDD" id="cd17536">
    <property type="entry name" value="REC_YesN-like"/>
    <property type="match status" value="1"/>
</dbReference>
<accession>A0A4Y8LXG1</accession>
<dbReference type="RefSeq" id="WP_135152257.1">
    <property type="nucleotide sequence ID" value="NZ_SOMN01000012.1"/>
</dbReference>
<evidence type="ECO:0000313" key="8">
    <source>
        <dbReference type="Proteomes" id="UP000297900"/>
    </source>
</evidence>
<feature type="domain" description="HTH araC/xylS-type" evidence="5">
    <location>
        <begin position="435"/>
        <end position="532"/>
    </location>
</feature>
<protein>
    <submittedName>
        <fullName evidence="7">Response regulator</fullName>
    </submittedName>
</protein>
<feature type="modified residue" description="4-aspartylphosphate" evidence="4">
    <location>
        <position position="55"/>
    </location>
</feature>
<reference evidence="7 8" key="1">
    <citation type="submission" date="2019-03" db="EMBL/GenBank/DDBJ databases">
        <title>Cohnella endophytica sp. nov., a novel endophytic bacterium isolated from bark of Sonneratia apetala.</title>
        <authorList>
            <person name="Tuo L."/>
        </authorList>
    </citation>
    <scope>NUCLEOTIDE SEQUENCE [LARGE SCALE GENOMIC DNA]</scope>
    <source>
        <strain evidence="7 8">CCTCC AB 208254</strain>
    </source>
</reference>
<dbReference type="InterPro" id="IPR020449">
    <property type="entry name" value="Tscrpt_reg_AraC-type_HTH"/>
</dbReference>
<dbReference type="InterPro" id="IPR018060">
    <property type="entry name" value="HTH_AraC"/>
</dbReference>
<dbReference type="SUPFAM" id="SSF52172">
    <property type="entry name" value="CheY-like"/>
    <property type="match status" value="1"/>
</dbReference>
<dbReference type="GO" id="GO:0000160">
    <property type="term" value="P:phosphorelay signal transduction system"/>
    <property type="evidence" value="ECO:0007669"/>
    <property type="project" value="InterPro"/>
</dbReference>
<dbReference type="PRINTS" id="PR00032">
    <property type="entry name" value="HTHARAC"/>
</dbReference>
<dbReference type="PANTHER" id="PTHR43280">
    <property type="entry name" value="ARAC-FAMILY TRANSCRIPTIONAL REGULATOR"/>
    <property type="match status" value="1"/>
</dbReference>
<evidence type="ECO:0000313" key="7">
    <source>
        <dbReference type="EMBL" id="TFE26653.1"/>
    </source>
</evidence>
<dbReference type="Gene3D" id="3.40.50.2300">
    <property type="match status" value="1"/>
</dbReference>
<proteinExistence type="predicted"/>
<evidence type="ECO:0000256" key="4">
    <source>
        <dbReference type="PROSITE-ProRule" id="PRU00169"/>
    </source>
</evidence>
<dbReference type="InterPro" id="IPR001789">
    <property type="entry name" value="Sig_transdc_resp-reg_receiver"/>
</dbReference>
<dbReference type="SMART" id="SM00448">
    <property type="entry name" value="REC"/>
    <property type="match status" value="1"/>
</dbReference>